<organism evidence="4 5">
    <name type="scientific">Temnothorax curvispinosus</name>
    <dbReference type="NCBI Taxonomy" id="300111"/>
    <lineage>
        <taxon>Eukaryota</taxon>
        <taxon>Metazoa</taxon>
        <taxon>Ecdysozoa</taxon>
        <taxon>Arthropoda</taxon>
        <taxon>Hexapoda</taxon>
        <taxon>Insecta</taxon>
        <taxon>Pterygota</taxon>
        <taxon>Neoptera</taxon>
        <taxon>Endopterygota</taxon>
        <taxon>Hymenoptera</taxon>
        <taxon>Apocrita</taxon>
        <taxon>Aculeata</taxon>
        <taxon>Formicoidea</taxon>
        <taxon>Formicidae</taxon>
        <taxon>Myrmicinae</taxon>
        <taxon>Temnothorax</taxon>
    </lineage>
</organism>
<dbReference type="InterPro" id="IPR000742">
    <property type="entry name" value="EGF"/>
</dbReference>
<feature type="chain" id="PRO_5027005305" evidence="2">
    <location>
        <begin position="23"/>
        <end position="676"/>
    </location>
</feature>
<dbReference type="PROSITE" id="PS01186">
    <property type="entry name" value="EGF_2"/>
    <property type="match status" value="1"/>
</dbReference>
<feature type="domain" description="EGF-like" evidence="3">
    <location>
        <begin position="467"/>
        <end position="500"/>
    </location>
</feature>
<dbReference type="InterPro" id="IPR053255">
    <property type="entry name" value="EGF-like_domain"/>
</dbReference>
<name>A0A6J1QBA4_9HYME</name>
<dbReference type="PROSITE" id="PS50026">
    <property type="entry name" value="EGF_3"/>
    <property type="match status" value="2"/>
</dbReference>
<proteinExistence type="predicted"/>
<protein>
    <submittedName>
        <fullName evidence="5">Tenascin-like</fullName>
    </submittedName>
</protein>
<reference evidence="5" key="1">
    <citation type="submission" date="2025-08" db="UniProtKB">
        <authorList>
            <consortium name="RefSeq"/>
        </authorList>
    </citation>
    <scope>IDENTIFICATION</scope>
    <source>
        <tissue evidence="5">Whole body</tissue>
    </source>
</reference>
<dbReference type="PROSITE" id="PS00022">
    <property type="entry name" value="EGF_1"/>
    <property type="match status" value="1"/>
</dbReference>
<feature type="domain" description="EGF-like" evidence="3">
    <location>
        <begin position="577"/>
        <end position="613"/>
    </location>
</feature>
<dbReference type="PANTHER" id="PTHR24047:SF29">
    <property type="entry name" value="EATER-RELATED"/>
    <property type="match status" value="1"/>
</dbReference>
<feature type="disulfide bond" evidence="1">
    <location>
        <begin position="580"/>
        <end position="590"/>
    </location>
</feature>
<comment type="caution">
    <text evidence="1">Lacks conserved residue(s) required for the propagation of feature annotation.</text>
</comment>
<evidence type="ECO:0000259" key="3">
    <source>
        <dbReference type="PROSITE" id="PS50026"/>
    </source>
</evidence>
<evidence type="ECO:0000313" key="5">
    <source>
        <dbReference type="RefSeq" id="XP_024878626.1"/>
    </source>
</evidence>
<feature type="disulfide bond" evidence="1">
    <location>
        <begin position="584"/>
        <end position="601"/>
    </location>
</feature>
<dbReference type="SMART" id="SM00181">
    <property type="entry name" value="EGF"/>
    <property type="match status" value="12"/>
</dbReference>
<sequence length="676" mass="75284">MGLFNSLIALLAIKILFLKVNAISLDHDHPSSQLELKKVVKIFNYSRCNESRNVSQLVPYNETYYSKPEHAMPGEPYQNKTRLYYKKEFHTELTCCEGYVKSGAMCVPRCPQSCQNGTCKEPDVCTCNTGYRMSSNGSCVSQCTNNCVNGTCVDGVCNCNEKYLLDSDGFTCRPVCPAECEETHGYCTEPHVCTCPSGYRQRKRFYHVFKFMCEPVCDHKCTNGLCVAPNICKCADGYEKDENDSFTCRPKCDDSCAFGTCVRPGYCQCKPGYIKTYHTANDTIVSIACEPQCFPSCKMGMCVAPYTCGCNEGYRLRNNSKHICEPICDNDICGDGICIAPGKCLHGNPTVWKSNTSVVLSNSTQSKPICTIPCGPNGECTSPNECTCFEGYRSHAQLIITELHENFSKTPFPELSEKHICQPVCDFECFHGKCTAPNVCTCDPGYYPKWLEDSYFKGETYYCFRLNGPPCNALSCGVNGTCHESGICVCDDGYRKDTAGACIPICNRGCLDGMCTAPDHCACREGYALQNNKFEENVCKAICERGCENGECVGPNECICNNGFIPNIDQHSKPECIPVCTRNCSGHGDCIISTDRDHYRCECHFGWMGLDCDQPSLCVIKMAYEKVKKRGMLHFANSTIKRAYEDAPYCSQCYDSLDNKTVCYVMENYEHNLTVS</sequence>
<dbReference type="AlphaFoldDB" id="A0A6J1QBA4"/>
<keyword evidence="4" id="KW-1185">Reference proteome</keyword>
<dbReference type="RefSeq" id="XP_024878626.1">
    <property type="nucleotide sequence ID" value="XM_025022858.1"/>
</dbReference>
<feature type="non-terminal residue" evidence="5">
    <location>
        <position position="676"/>
    </location>
</feature>
<dbReference type="Gene3D" id="2.10.25.10">
    <property type="entry name" value="Laminin"/>
    <property type="match status" value="10"/>
</dbReference>
<dbReference type="GeneID" id="112458987"/>
<keyword evidence="1" id="KW-0245">EGF-like domain</keyword>
<evidence type="ECO:0000256" key="2">
    <source>
        <dbReference type="SAM" id="SignalP"/>
    </source>
</evidence>
<gene>
    <name evidence="5" type="primary">LOC112458987</name>
</gene>
<dbReference type="InterPro" id="IPR009030">
    <property type="entry name" value="Growth_fac_rcpt_cys_sf"/>
</dbReference>
<evidence type="ECO:0000256" key="1">
    <source>
        <dbReference type="PROSITE-ProRule" id="PRU00076"/>
    </source>
</evidence>
<accession>A0A6J1QBA4</accession>
<dbReference type="PANTHER" id="PTHR24047">
    <property type="entry name" value="FI01909P-RELATED"/>
    <property type="match status" value="1"/>
</dbReference>
<evidence type="ECO:0000313" key="4">
    <source>
        <dbReference type="Proteomes" id="UP000504618"/>
    </source>
</evidence>
<keyword evidence="1" id="KW-1015">Disulfide bond</keyword>
<dbReference type="Proteomes" id="UP000504618">
    <property type="component" value="Unplaced"/>
</dbReference>
<dbReference type="OrthoDB" id="7554135at2759"/>
<keyword evidence="2" id="KW-0732">Signal</keyword>
<feature type="disulfide bond" evidence="1">
    <location>
        <begin position="603"/>
        <end position="612"/>
    </location>
</feature>
<dbReference type="SUPFAM" id="SSF57184">
    <property type="entry name" value="Growth factor receptor domain"/>
    <property type="match status" value="1"/>
</dbReference>
<feature type="signal peptide" evidence="2">
    <location>
        <begin position="1"/>
        <end position="22"/>
    </location>
</feature>